<dbReference type="PROSITE" id="PS00514">
    <property type="entry name" value="FIBRINOGEN_C_1"/>
    <property type="match status" value="1"/>
</dbReference>
<protein>
    <submittedName>
        <fullName evidence="3">Techylectin-5B</fullName>
    </submittedName>
</protein>
<gene>
    <name evidence="3" type="ORF">TNIN_293901</name>
</gene>
<evidence type="ECO:0000313" key="4">
    <source>
        <dbReference type="Proteomes" id="UP000886998"/>
    </source>
</evidence>
<comment type="caution">
    <text evidence="3">The sequence shown here is derived from an EMBL/GenBank/DDBJ whole genome shotgun (WGS) entry which is preliminary data.</text>
</comment>
<dbReference type="PROSITE" id="PS51406">
    <property type="entry name" value="FIBRINOGEN_C_2"/>
    <property type="match status" value="1"/>
</dbReference>
<evidence type="ECO:0000313" key="3">
    <source>
        <dbReference type="EMBL" id="GFY51961.1"/>
    </source>
</evidence>
<dbReference type="Gene3D" id="3.90.215.10">
    <property type="entry name" value="Gamma Fibrinogen, chain A, domain 1"/>
    <property type="match status" value="1"/>
</dbReference>
<dbReference type="SMART" id="SM00186">
    <property type="entry name" value="FBG"/>
    <property type="match status" value="1"/>
</dbReference>
<dbReference type="OrthoDB" id="6145874at2759"/>
<dbReference type="InterPro" id="IPR014716">
    <property type="entry name" value="Fibrinogen_a/b/g_C_1"/>
</dbReference>
<keyword evidence="4" id="KW-1185">Reference proteome</keyword>
<dbReference type="InterPro" id="IPR002181">
    <property type="entry name" value="Fibrinogen_a/b/g_C_dom"/>
</dbReference>
<dbReference type="InterPro" id="IPR020837">
    <property type="entry name" value="Fibrinogen_CS"/>
</dbReference>
<proteinExistence type="predicted"/>
<evidence type="ECO:0000256" key="1">
    <source>
        <dbReference type="ARBA" id="ARBA00023157"/>
    </source>
</evidence>
<dbReference type="Proteomes" id="UP000886998">
    <property type="component" value="Unassembled WGS sequence"/>
</dbReference>
<dbReference type="PANTHER" id="PTHR19143">
    <property type="entry name" value="FIBRINOGEN/TENASCIN/ANGIOPOEITIN"/>
    <property type="match status" value="1"/>
</dbReference>
<dbReference type="InterPro" id="IPR036056">
    <property type="entry name" value="Fibrinogen-like_C"/>
</dbReference>
<sequence>MEFFRLYQPIFLSIIQCNENLYLLTHQDLYELRVDLEDFDGGKGFAVYDGFAMGSEKENYMLKFLGPLKAGDTGDGMTYHASIPFSTIDIDNDRWEGGHCAVDHTGGWWYNQCEASNLNGKYLNGLNPHEYQGVYWHEWHGPSYSLMSTKMMIRPKFREIPKPPTTTETPLE</sequence>
<dbReference type="Pfam" id="PF00147">
    <property type="entry name" value="Fibrinogen_C"/>
    <property type="match status" value="1"/>
</dbReference>
<dbReference type="InterPro" id="IPR050373">
    <property type="entry name" value="Fibrinogen_C-term_domain"/>
</dbReference>
<feature type="domain" description="Fibrinogen C-terminal" evidence="2">
    <location>
        <begin position="18"/>
        <end position="157"/>
    </location>
</feature>
<evidence type="ECO:0000259" key="2">
    <source>
        <dbReference type="PROSITE" id="PS51406"/>
    </source>
</evidence>
<accession>A0A8X7C0C2</accession>
<dbReference type="EMBL" id="BMAV01008395">
    <property type="protein sequence ID" value="GFY51961.1"/>
    <property type="molecule type" value="Genomic_DNA"/>
</dbReference>
<dbReference type="AlphaFoldDB" id="A0A8X7C0C2"/>
<dbReference type="PANTHER" id="PTHR19143:SF458">
    <property type="entry name" value="FIBRINOGEN C-TERMINAL DOMAIN-CONTAINING PROTEIN-RELATED"/>
    <property type="match status" value="1"/>
</dbReference>
<dbReference type="GO" id="GO:0005615">
    <property type="term" value="C:extracellular space"/>
    <property type="evidence" value="ECO:0007669"/>
    <property type="project" value="TreeGrafter"/>
</dbReference>
<reference evidence="3" key="1">
    <citation type="submission" date="2020-08" db="EMBL/GenBank/DDBJ databases">
        <title>Multicomponent nature underlies the extraordinary mechanical properties of spider dragline silk.</title>
        <authorList>
            <person name="Kono N."/>
            <person name="Nakamura H."/>
            <person name="Mori M."/>
            <person name="Yoshida Y."/>
            <person name="Ohtoshi R."/>
            <person name="Malay A.D."/>
            <person name="Moran D.A.P."/>
            <person name="Tomita M."/>
            <person name="Numata K."/>
            <person name="Arakawa K."/>
        </authorList>
    </citation>
    <scope>NUCLEOTIDE SEQUENCE</scope>
</reference>
<organism evidence="3 4">
    <name type="scientific">Trichonephila inaurata madagascariensis</name>
    <dbReference type="NCBI Taxonomy" id="2747483"/>
    <lineage>
        <taxon>Eukaryota</taxon>
        <taxon>Metazoa</taxon>
        <taxon>Ecdysozoa</taxon>
        <taxon>Arthropoda</taxon>
        <taxon>Chelicerata</taxon>
        <taxon>Arachnida</taxon>
        <taxon>Araneae</taxon>
        <taxon>Araneomorphae</taxon>
        <taxon>Entelegynae</taxon>
        <taxon>Araneoidea</taxon>
        <taxon>Nephilidae</taxon>
        <taxon>Trichonephila</taxon>
        <taxon>Trichonephila inaurata</taxon>
    </lineage>
</organism>
<name>A0A8X7C0C2_9ARAC</name>
<dbReference type="SUPFAM" id="SSF56496">
    <property type="entry name" value="Fibrinogen C-terminal domain-like"/>
    <property type="match status" value="1"/>
</dbReference>
<keyword evidence="1" id="KW-1015">Disulfide bond</keyword>